<sequence length="103" mass="11945">MHKSNLISIVILFKLEAALGIAATQDFKAYSSILAFNARRRISLINLAVRRLISIRIVNHAALLVLHSCPPIPRGEALALNLRRILLRWLWLWRLLQWFPWIV</sequence>
<protein>
    <recommendedName>
        <fullName evidence="4">Secreted protein</fullName>
    </recommendedName>
</protein>
<keyword evidence="3" id="KW-1185">Reference proteome</keyword>
<gene>
    <name evidence="2" type="ORF">BDU57DRAFT_81850</name>
</gene>
<organism evidence="2 3">
    <name type="scientific">Ampelomyces quisqualis</name>
    <name type="common">Powdery mildew agent</name>
    <dbReference type="NCBI Taxonomy" id="50730"/>
    <lineage>
        <taxon>Eukaryota</taxon>
        <taxon>Fungi</taxon>
        <taxon>Dikarya</taxon>
        <taxon>Ascomycota</taxon>
        <taxon>Pezizomycotina</taxon>
        <taxon>Dothideomycetes</taxon>
        <taxon>Pleosporomycetidae</taxon>
        <taxon>Pleosporales</taxon>
        <taxon>Pleosporineae</taxon>
        <taxon>Phaeosphaeriaceae</taxon>
        <taxon>Ampelomyces</taxon>
    </lineage>
</organism>
<name>A0A6A5QBG8_AMPQU</name>
<evidence type="ECO:0000313" key="3">
    <source>
        <dbReference type="Proteomes" id="UP000800096"/>
    </source>
</evidence>
<evidence type="ECO:0000313" key="2">
    <source>
        <dbReference type="EMBL" id="KAF1912178.1"/>
    </source>
</evidence>
<feature type="chain" id="PRO_5025357616" description="Secreted protein" evidence="1">
    <location>
        <begin position="21"/>
        <end position="103"/>
    </location>
</feature>
<dbReference type="AlphaFoldDB" id="A0A6A5QBG8"/>
<dbReference type="Proteomes" id="UP000800096">
    <property type="component" value="Unassembled WGS sequence"/>
</dbReference>
<reference evidence="2" key="1">
    <citation type="journal article" date="2020" name="Stud. Mycol.">
        <title>101 Dothideomycetes genomes: a test case for predicting lifestyles and emergence of pathogens.</title>
        <authorList>
            <person name="Haridas S."/>
            <person name="Albert R."/>
            <person name="Binder M."/>
            <person name="Bloem J."/>
            <person name="Labutti K."/>
            <person name="Salamov A."/>
            <person name="Andreopoulos B."/>
            <person name="Baker S."/>
            <person name="Barry K."/>
            <person name="Bills G."/>
            <person name="Bluhm B."/>
            <person name="Cannon C."/>
            <person name="Castanera R."/>
            <person name="Culley D."/>
            <person name="Daum C."/>
            <person name="Ezra D."/>
            <person name="Gonzalez J."/>
            <person name="Henrissat B."/>
            <person name="Kuo A."/>
            <person name="Liang C."/>
            <person name="Lipzen A."/>
            <person name="Lutzoni F."/>
            <person name="Magnuson J."/>
            <person name="Mondo S."/>
            <person name="Nolan M."/>
            <person name="Ohm R."/>
            <person name="Pangilinan J."/>
            <person name="Park H.-J."/>
            <person name="Ramirez L."/>
            <person name="Alfaro M."/>
            <person name="Sun H."/>
            <person name="Tritt A."/>
            <person name="Yoshinaga Y."/>
            <person name="Zwiers L.-H."/>
            <person name="Turgeon B."/>
            <person name="Goodwin S."/>
            <person name="Spatafora J."/>
            <person name="Crous P."/>
            <person name="Grigoriev I."/>
        </authorList>
    </citation>
    <scope>NUCLEOTIDE SEQUENCE</scope>
    <source>
        <strain evidence="2">HMLAC05119</strain>
    </source>
</reference>
<proteinExistence type="predicted"/>
<feature type="signal peptide" evidence="1">
    <location>
        <begin position="1"/>
        <end position="20"/>
    </location>
</feature>
<evidence type="ECO:0008006" key="4">
    <source>
        <dbReference type="Google" id="ProtNLM"/>
    </source>
</evidence>
<evidence type="ECO:0000256" key="1">
    <source>
        <dbReference type="SAM" id="SignalP"/>
    </source>
</evidence>
<dbReference type="EMBL" id="ML979141">
    <property type="protein sequence ID" value="KAF1912178.1"/>
    <property type="molecule type" value="Genomic_DNA"/>
</dbReference>
<keyword evidence="1" id="KW-0732">Signal</keyword>
<accession>A0A6A5QBG8</accession>